<proteinExistence type="predicted"/>
<dbReference type="Proteomes" id="UP000701698">
    <property type="component" value="Unassembled WGS sequence"/>
</dbReference>
<evidence type="ECO:0000313" key="1">
    <source>
        <dbReference type="EMBL" id="MCA9389864.1"/>
    </source>
</evidence>
<accession>A0A955LGC7</accession>
<organism evidence="1 2">
    <name type="scientific">candidate division WWE3 bacterium</name>
    <dbReference type="NCBI Taxonomy" id="2053526"/>
    <lineage>
        <taxon>Bacteria</taxon>
        <taxon>Katanobacteria</taxon>
    </lineage>
</organism>
<reference evidence="1" key="1">
    <citation type="submission" date="2020-04" db="EMBL/GenBank/DDBJ databases">
        <authorList>
            <person name="Zhang T."/>
        </authorList>
    </citation>
    <scope>NUCLEOTIDE SEQUENCE</scope>
    <source>
        <strain evidence="1">HKST-UBA01</strain>
    </source>
</reference>
<evidence type="ECO:0000313" key="2">
    <source>
        <dbReference type="Proteomes" id="UP000701698"/>
    </source>
</evidence>
<comment type="caution">
    <text evidence="1">The sequence shown here is derived from an EMBL/GenBank/DDBJ whole genome shotgun (WGS) entry which is preliminary data.</text>
</comment>
<dbReference type="AlphaFoldDB" id="A0A955LGC7"/>
<dbReference type="EMBL" id="JAGQKX010000007">
    <property type="protein sequence ID" value="MCA9389864.1"/>
    <property type="molecule type" value="Genomic_DNA"/>
</dbReference>
<protein>
    <submittedName>
        <fullName evidence="1">Uncharacterized protein</fullName>
    </submittedName>
</protein>
<gene>
    <name evidence="1" type="ORF">KC571_00510</name>
</gene>
<reference evidence="1" key="2">
    <citation type="journal article" date="2021" name="Microbiome">
        <title>Successional dynamics and alternative stable states in a saline activated sludge microbial community over 9 years.</title>
        <authorList>
            <person name="Wang Y."/>
            <person name="Ye J."/>
            <person name="Ju F."/>
            <person name="Liu L."/>
            <person name="Boyd J.A."/>
            <person name="Deng Y."/>
            <person name="Parks D.H."/>
            <person name="Jiang X."/>
            <person name="Yin X."/>
            <person name="Woodcroft B.J."/>
            <person name="Tyson G.W."/>
            <person name="Hugenholtz P."/>
            <person name="Polz M.F."/>
            <person name="Zhang T."/>
        </authorList>
    </citation>
    <scope>NUCLEOTIDE SEQUENCE</scope>
    <source>
        <strain evidence="1">HKST-UBA01</strain>
    </source>
</reference>
<name>A0A955LGC7_UNCKA</name>
<sequence length="70" mass="7633">MSKPSIIAIIIALLSIGSRVGVTMFVNTESISAPTVSEEWLTPLDPNLSTVNVDEFESRSENRVGKELEL</sequence>